<dbReference type="OrthoDB" id="7675159at2"/>
<feature type="transmembrane region" description="Helical" evidence="1">
    <location>
        <begin position="180"/>
        <end position="197"/>
    </location>
</feature>
<sequence length="226" mass="23301">MRDALALPAWVVGLSLLGVGSLAHDAGFPAGAAVLSTFLIWAAPAQVILFAGAAAGTALPVLAVAVCLSSIRFLPMTMTMLPLIRRPGQGLGFQAFAAHYVAMTLWVEGQRRLPGIDPEDRPAYYLGFGNACILLSGAATALGYHLVSALPLPLAAAILFMTPIFFTIALVGGARTLADGLALALGAGLAPLATLVVGRDFDLLAVGLVGGTIAYIVGRRARRRRA</sequence>
<organism evidence="2 3">
    <name type="scientific">Salinarimonas soli</name>
    <dbReference type="NCBI Taxonomy" id="1638099"/>
    <lineage>
        <taxon>Bacteria</taxon>
        <taxon>Pseudomonadati</taxon>
        <taxon>Pseudomonadota</taxon>
        <taxon>Alphaproteobacteria</taxon>
        <taxon>Hyphomicrobiales</taxon>
        <taxon>Salinarimonadaceae</taxon>
        <taxon>Salinarimonas</taxon>
    </lineage>
</organism>
<dbReference type="Proteomes" id="UP000323142">
    <property type="component" value="Unassembled WGS sequence"/>
</dbReference>
<keyword evidence="1" id="KW-0472">Membrane</keyword>
<dbReference type="Pfam" id="PF03591">
    <property type="entry name" value="AzlC"/>
    <property type="match status" value="1"/>
</dbReference>
<feature type="transmembrane region" description="Helical" evidence="1">
    <location>
        <begin position="152"/>
        <end position="173"/>
    </location>
</feature>
<evidence type="ECO:0000313" key="3">
    <source>
        <dbReference type="Proteomes" id="UP000323142"/>
    </source>
</evidence>
<keyword evidence="1" id="KW-0812">Transmembrane</keyword>
<feature type="transmembrane region" description="Helical" evidence="1">
    <location>
        <begin position="47"/>
        <end position="71"/>
    </location>
</feature>
<comment type="caution">
    <text evidence="2">The sequence shown here is derived from an EMBL/GenBank/DDBJ whole genome shotgun (WGS) entry which is preliminary data.</text>
</comment>
<feature type="transmembrane region" description="Helical" evidence="1">
    <location>
        <begin position="123"/>
        <end position="146"/>
    </location>
</feature>
<gene>
    <name evidence="2" type="ORF">F0L46_18020</name>
</gene>
<dbReference type="RefSeq" id="WP_149820093.1">
    <property type="nucleotide sequence ID" value="NZ_VUOA01000033.1"/>
</dbReference>
<dbReference type="InterPro" id="IPR011606">
    <property type="entry name" value="Brnchd-chn_aa_trnsp_permease"/>
</dbReference>
<evidence type="ECO:0000313" key="2">
    <source>
        <dbReference type="EMBL" id="KAA2235724.1"/>
    </source>
</evidence>
<dbReference type="AlphaFoldDB" id="A0A5B2V9R1"/>
<keyword evidence="3" id="KW-1185">Reference proteome</keyword>
<feature type="transmembrane region" description="Helical" evidence="1">
    <location>
        <begin position="203"/>
        <end position="221"/>
    </location>
</feature>
<reference evidence="2 3" key="2">
    <citation type="submission" date="2019-09" db="EMBL/GenBank/DDBJ databases">
        <authorList>
            <person name="Jin C."/>
        </authorList>
    </citation>
    <scope>NUCLEOTIDE SEQUENCE [LARGE SCALE GENOMIC DNA]</scope>
    <source>
        <strain evidence="2 3">BN140002</strain>
    </source>
</reference>
<reference evidence="2 3" key="1">
    <citation type="submission" date="2019-09" db="EMBL/GenBank/DDBJ databases">
        <title>Salinarimonas rosea gen. nov., sp. nov., a new member of the a-2 subgroup of the Proteobacteria.</title>
        <authorList>
            <person name="Liu J."/>
        </authorList>
    </citation>
    <scope>NUCLEOTIDE SEQUENCE [LARGE SCALE GENOMIC DNA]</scope>
    <source>
        <strain evidence="2 3">BN140002</strain>
    </source>
</reference>
<protein>
    <submittedName>
        <fullName evidence="2">AzlC family ABC transporter permease</fullName>
    </submittedName>
</protein>
<keyword evidence="1" id="KW-1133">Transmembrane helix</keyword>
<proteinExistence type="predicted"/>
<dbReference type="EMBL" id="VUOA01000033">
    <property type="protein sequence ID" value="KAA2235724.1"/>
    <property type="molecule type" value="Genomic_DNA"/>
</dbReference>
<evidence type="ECO:0000256" key="1">
    <source>
        <dbReference type="SAM" id="Phobius"/>
    </source>
</evidence>
<accession>A0A5B2V9R1</accession>
<name>A0A5B2V9R1_9HYPH</name>